<sequence length="278" mass="32272">MVLSDVTNVVDDHFLLRRLARRLSSQLADCRLQAEIDNLRERLARQRADHELDIRRLHVEHGRVLARKVCATKTRVAMLQRQYQRQAEHARAVNRSHLKRDERQHRHRSTMICKKVQESQHRSLELLRNQLETSIDMQSDAYNVVKARLNDAAAVVAKQEITILVLQKERIDVETAIAKAAGERQAVRDEIGSPDDVRSRLHAVKKAVSSRESDIVHTIRCRRVLYHGLDAMVRERDQLHDRLRNVIDLVQQWRLAKEVHVDSDVETLRQTATSAETT</sequence>
<accession>A0A3P3XYT3</accession>
<name>A0A3P3XYT3_PLABS</name>
<protein>
    <recommendedName>
        <fullName evidence="4">DUF4201 domain-containing protein</fullName>
    </recommendedName>
</protein>
<reference evidence="2 3" key="1">
    <citation type="submission" date="2018-03" db="EMBL/GenBank/DDBJ databases">
        <authorList>
            <person name="Fogelqvist J."/>
        </authorList>
    </citation>
    <scope>NUCLEOTIDE SEQUENCE [LARGE SCALE GENOMIC DNA]</scope>
</reference>
<evidence type="ECO:0000313" key="3">
    <source>
        <dbReference type="Proteomes" id="UP000290189"/>
    </source>
</evidence>
<proteinExistence type="predicted"/>
<gene>
    <name evidence="2" type="ORF">PLBR_LOCUS321</name>
</gene>
<evidence type="ECO:0008006" key="4">
    <source>
        <dbReference type="Google" id="ProtNLM"/>
    </source>
</evidence>
<evidence type="ECO:0000313" key="2">
    <source>
        <dbReference type="EMBL" id="SPQ93106.1"/>
    </source>
</evidence>
<keyword evidence="2" id="KW-0496">Mitochondrion</keyword>
<dbReference type="AlphaFoldDB" id="A0A3P3XYT3"/>
<feature type="region of interest" description="Disordered" evidence="1">
    <location>
        <begin position="89"/>
        <end position="109"/>
    </location>
</feature>
<organism evidence="2 3">
    <name type="scientific">Plasmodiophora brassicae</name>
    <name type="common">Clubroot disease agent</name>
    <dbReference type="NCBI Taxonomy" id="37360"/>
    <lineage>
        <taxon>Eukaryota</taxon>
        <taxon>Sar</taxon>
        <taxon>Rhizaria</taxon>
        <taxon>Endomyxa</taxon>
        <taxon>Phytomyxea</taxon>
        <taxon>Plasmodiophorida</taxon>
        <taxon>Plasmodiophoridae</taxon>
        <taxon>Plasmodiophora</taxon>
    </lineage>
</organism>
<geneLocation type="mitochondrion" evidence="2"/>
<dbReference type="EMBL" id="OVEO01000001">
    <property type="protein sequence ID" value="SPQ93106.1"/>
    <property type="molecule type" value="Genomic_DNA"/>
</dbReference>
<evidence type="ECO:0000256" key="1">
    <source>
        <dbReference type="SAM" id="MobiDB-lite"/>
    </source>
</evidence>
<dbReference type="Proteomes" id="UP000290189">
    <property type="component" value="Unassembled WGS sequence"/>
</dbReference>